<dbReference type="STRING" id="1036181.SAMN05421756_102228"/>
<dbReference type="Proteomes" id="UP000198504">
    <property type="component" value="Unassembled WGS sequence"/>
</dbReference>
<dbReference type="CDD" id="cd05401">
    <property type="entry name" value="NT_GlnE_GlnD_like"/>
    <property type="match status" value="1"/>
</dbReference>
<dbReference type="InterPro" id="IPR005105">
    <property type="entry name" value="GlnD_Uridyltrans_N"/>
</dbReference>
<protein>
    <submittedName>
        <fullName evidence="5">CBS domain-containing protein</fullName>
    </submittedName>
</protein>
<dbReference type="SUPFAM" id="SSF51206">
    <property type="entry name" value="cAMP-binding domain-like"/>
    <property type="match status" value="1"/>
</dbReference>
<dbReference type="Pfam" id="PF00027">
    <property type="entry name" value="cNMP_binding"/>
    <property type="match status" value="1"/>
</dbReference>
<dbReference type="SMART" id="SM00116">
    <property type="entry name" value="CBS"/>
    <property type="match status" value="2"/>
</dbReference>
<dbReference type="PROSITE" id="PS50042">
    <property type="entry name" value="CNMP_BINDING_3"/>
    <property type="match status" value="1"/>
</dbReference>
<accession>A0A1H9CJ82</accession>
<keyword evidence="1 2" id="KW-0129">CBS domain</keyword>
<evidence type="ECO:0000256" key="2">
    <source>
        <dbReference type="PROSITE-ProRule" id="PRU00703"/>
    </source>
</evidence>
<dbReference type="PANTHER" id="PTHR43080">
    <property type="entry name" value="CBS DOMAIN-CONTAINING PROTEIN CBSX3, MITOCHONDRIAL"/>
    <property type="match status" value="1"/>
</dbReference>
<dbReference type="InterPro" id="IPR000595">
    <property type="entry name" value="cNMP-bd_dom"/>
</dbReference>
<organism evidence="5 6">
    <name type="scientific">Microlunatus flavus</name>
    <dbReference type="NCBI Taxonomy" id="1036181"/>
    <lineage>
        <taxon>Bacteria</taxon>
        <taxon>Bacillati</taxon>
        <taxon>Actinomycetota</taxon>
        <taxon>Actinomycetes</taxon>
        <taxon>Propionibacteriales</taxon>
        <taxon>Propionibacteriaceae</taxon>
        <taxon>Microlunatus</taxon>
    </lineage>
</organism>
<dbReference type="RefSeq" id="WP_091178136.1">
    <property type="nucleotide sequence ID" value="NZ_FOFA01000002.1"/>
</dbReference>
<sequence length="621" mass="66813">MRTPADEEGAQPLETFLAGHPPFDSLDRYALTTLAEAATLERFFAGETVLDAFASPTVEVFVVVEGRVGLWNDADQLAGPAQERVGSGGLFGFSAMLTGQPVGPRAVALRPSTVARLPEAAVLPAFTSPGGSRFLASEVSSALHGHETPTYSVVSDLVRTEPLVVEGRRPVAEAVRAMTEHGHGYCVVRLRGGRLGLLTDRLVRERVVAGAYPLDAPVSEVVDRDPVHVAPDDSVLEAVVALLDREADYVLVTDRDGDLRGVVSPRDVVVAPGNAGAGLQEQLRRAPDAGTLAATGQRLPALLADLVRRGLGSARVLAVHSTLVDACVRRAIELVLAEHPDLPADGFTWLSIGSNGRREAVLSSDVDSAVSFADDLPPETVEAYRRAFGEVHALLGRAGLGHDRHGAAAYRREFSRTNADWRAAAQDWLDNPIKAQGAMMTSLLVDARPVWGDPGLPAVARVFGDLRAHPLTMRLLLLESLAYRARLRSVRDLLARRPETFDIKAHALLPITNIARWAALSAGTTVLPTPERLRESGSSEMLPAAQARTLAEVFEVLQGVRLQAQLDQVERGERPSDVLRLEHLSPLDRSVIASAVREVAAVQRRMDNLSAWLPAEEWAVS</sequence>
<dbReference type="Pfam" id="PF10335">
    <property type="entry name" value="DUF294_C"/>
    <property type="match status" value="1"/>
</dbReference>
<name>A0A1H9CJ82_9ACTN</name>
<keyword evidence="6" id="KW-1185">Reference proteome</keyword>
<reference evidence="6" key="1">
    <citation type="submission" date="2016-10" db="EMBL/GenBank/DDBJ databases">
        <authorList>
            <person name="Varghese N."/>
            <person name="Submissions S."/>
        </authorList>
    </citation>
    <scope>NUCLEOTIDE SEQUENCE [LARGE SCALE GENOMIC DNA]</scope>
    <source>
        <strain evidence="6">CGMCC 4.6856</strain>
    </source>
</reference>
<dbReference type="InterPro" id="IPR051257">
    <property type="entry name" value="Diverse_CBS-Domain"/>
</dbReference>
<dbReference type="PROSITE" id="PS51371">
    <property type="entry name" value="CBS"/>
    <property type="match status" value="1"/>
</dbReference>
<dbReference type="InterPro" id="IPR000644">
    <property type="entry name" value="CBS_dom"/>
</dbReference>
<evidence type="ECO:0000259" key="4">
    <source>
        <dbReference type="PROSITE" id="PS51371"/>
    </source>
</evidence>
<evidence type="ECO:0000259" key="3">
    <source>
        <dbReference type="PROSITE" id="PS50042"/>
    </source>
</evidence>
<feature type="domain" description="Cyclic nucleotide-binding" evidence="3">
    <location>
        <begin position="22"/>
        <end position="117"/>
    </location>
</feature>
<dbReference type="Pfam" id="PF03445">
    <property type="entry name" value="DUF294"/>
    <property type="match status" value="1"/>
</dbReference>
<dbReference type="InterPro" id="IPR018490">
    <property type="entry name" value="cNMP-bd_dom_sf"/>
</dbReference>
<dbReference type="AlphaFoldDB" id="A0A1H9CJ82"/>
<dbReference type="Pfam" id="PF00571">
    <property type="entry name" value="CBS"/>
    <property type="match status" value="2"/>
</dbReference>
<evidence type="ECO:0000313" key="5">
    <source>
        <dbReference type="EMBL" id="SEQ01219.1"/>
    </source>
</evidence>
<gene>
    <name evidence="5" type="ORF">SAMN05421756_102228</name>
</gene>
<evidence type="ECO:0000256" key="1">
    <source>
        <dbReference type="ARBA" id="ARBA00023122"/>
    </source>
</evidence>
<dbReference type="InterPro" id="IPR046342">
    <property type="entry name" value="CBS_dom_sf"/>
</dbReference>
<dbReference type="PANTHER" id="PTHR43080:SF2">
    <property type="entry name" value="CBS DOMAIN-CONTAINING PROTEIN"/>
    <property type="match status" value="1"/>
</dbReference>
<feature type="domain" description="CBS" evidence="4">
    <location>
        <begin position="222"/>
        <end position="281"/>
    </location>
</feature>
<dbReference type="CDD" id="cd00038">
    <property type="entry name" value="CAP_ED"/>
    <property type="match status" value="1"/>
</dbReference>
<dbReference type="Gene3D" id="3.10.580.10">
    <property type="entry name" value="CBS-domain"/>
    <property type="match status" value="1"/>
</dbReference>
<dbReference type="InterPro" id="IPR018821">
    <property type="entry name" value="DUF294_put_nucleoTrafse_sb-bd"/>
</dbReference>
<dbReference type="GO" id="GO:0008773">
    <property type="term" value="F:[protein-PII] uridylyltransferase activity"/>
    <property type="evidence" value="ECO:0007669"/>
    <property type="project" value="InterPro"/>
</dbReference>
<proteinExistence type="predicted"/>
<dbReference type="Gene3D" id="2.60.120.10">
    <property type="entry name" value="Jelly Rolls"/>
    <property type="match status" value="1"/>
</dbReference>
<dbReference type="InterPro" id="IPR014710">
    <property type="entry name" value="RmlC-like_jellyroll"/>
</dbReference>
<dbReference type="SUPFAM" id="SSF54631">
    <property type="entry name" value="CBS-domain pair"/>
    <property type="match status" value="1"/>
</dbReference>
<evidence type="ECO:0000313" key="6">
    <source>
        <dbReference type="Proteomes" id="UP000198504"/>
    </source>
</evidence>
<dbReference type="EMBL" id="FOFA01000002">
    <property type="protein sequence ID" value="SEQ01219.1"/>
    <property type="molecule type" value="Genomic_DNA"/>
</dbReference>